<accession>A0A8J8NJY9</accession>
<organism evidence="2 3">
    <name type="scientific">Halteria grandinella</name>
    <dbReference type="NCBI Taxonomy" id="5974"/>
    <lineage>
        <taxon>Eukaryota</taxon>
        <taxon>Sar</taxon>
        <taxon>Alveolata</taxon>
        <taxon>Ciliophora</taxon>
        <taxon>Intramacronucleata</taxon>
        <taxon>Spirotrichea</taxon>
        <taxon>Stichotrichia</taxon>
        <taxon>Sporadotrichida</taxon>
        <taxon>Halteriidae</taxon>
        <taxon>Halteria</taxon>
    </lineage>
</organism>
<dbReference type="AlphaFoldDB" id="A0A8J8NJY9"/>
<reference evidence="2" key="1">
    <citation type="submission" date="2019-06" db="EMBL/GenBank/DDBJ databases">
        <authorList>
            <person name="Zheng W."/>
        </authorList>
    </citation>
    <scope>NUCLEOTIDE SEQUENCE</scope>
    <source>
        <strain evidence="2">QDHG01</strain>
    </source>
</reference>
<keyword evidence="3" id="KW-1185">Reference proteome</keyword>
<evidence type="ECO:0000313" key="3">
    <source>
        <dbReference type="Proteomes" id="UP000785679"/>
    </source>
</evidence>
<feature type="region of interest" description="Disordered" evidence="1">
    <location>
        <begin position="85"/>
        <end position="124"/>
    </location>
</feature>
<feature type="compositionally biased region" description="Basic and acidic residues" evidence="1">
    <location>
        <begin position="63"/>
        <end position="73"/>
    </location>
</feature>
<comment type="caution">
    <text evidence="2">The sequence shown here is derived from an EMBL/GenBank/DDBJ whole genome shotgun (WGS) entry which is preliminary data.</text>
</comment>
<dbReference type="Proteomes" id="UP000785679">
    <property type="component" value="Unassembled WGS sequence"/>
</dbReference>
<sequence length="208" mass="23393">MIICYFINSRSRRRAQARQLVAQILGNGPHSASRHSSETSSQDSAILPQADSERSSSSPFDSGDSRGEAHVDSHFAVEERFYPTYRPEASHTREEMKQLAAQKGVEEKKSASFPHEGSDPFPVEESKFFTPMGSTKEKEGQPLTYPVHPIAEHPTSSLLRDIDPEVKVFIEKTVATAIQESELIKEMFKRLGTLESKFDRVEQILIDK</sequence>
<protein>
    <submittedName>
        <fullName evidence="2">Uncharacterized protein</fullName>
    </submittedName>
</protein>
<proteinExistence type="predicted"/>
<feature type="region of interest" description="Disordered" evidence="1">
    <location>
        <begin position="26"/>
        <end position="73"/>
    </location>
</feature>
<feature type="compositionally biased region" description="Basic and acidic residues" evidence="1">
    <location>
        <begin position="88"/>
        <end position="97"/>
    </location>
</feature>
<evidence type="ECO:0000256" key="1">
    <source>
        <dbReference type="SAM" id="MobiDB-lite"/>
    </source>
</evidence>
<name>A0A8J8NJY9_HALGN</name>
<gene>
    <name evidence="2" type="ORF">FGO68_gene4226</name>
</gene>
<dbReference type="EMBL" id="RRYP01015173">
    <property type="protein sequence ID" value="TNV75625.1"/>
    <property type="molecule type" value="Genomic_DNA"/>
</dbReference>
<evidence type="ECO:0000313" key="2">
    <source>
        <dbReference type="EMBL" id="TNV75625.1"/>
    </source>
</evidence>